<keyword evidence="1" id="KW-0472">Membrane</keyword>
<keyword evidence="1" id="KW-0812">Transmembrane</keyword>
<organism evidence="2 3">
    <name type="scientific">Arctia plantaginis</name>
    <name type="common">Wood tiger moth</name>
    <name type="synonym">Phalaena plantaginis</name>
    <dbReference type="NCBI Taxonomy" id="874455"/>
    <lineage>
        <taxon>Eukaryota</taxon>
        <taxon>Metazoa</taxon>
        <taxon>Ecdysozoa</taxon>
        <taxon>Arthropoda</taxon>
        <taxon>Hexapoda</taxon>
        <taxon>Insecta</taxon>
        <taxon>Pterygota</taxon>
        <taxon>Neoptera</taxon>
        <taxon>Endopterygota</taxon>
        <taxon>Lepidoptera</taxon>
        <taxon>Glossata</taxon>
        <taxon>Ditrysia</taxon>
        <taxon>Noctuoidea</taxon>
        <taxon>Erebidae</taxon>
        <taxon>Arctiinae</taxon>
        <taxon>Arctia</taxon>
    </lineage>
</organism>
<feature type="transmembrane region" description="Helical" evidence="1">
    <location>
        <begin position="23"/>
        <end position="41"/>
    </location>
</feature>
<proteinExistence type="predicted"/>
<gene>
    <name evidence="2" type="ORF">APLA_LOCUS4426</name>
</gene>
<comment type="caution">
    <text evidence="2">The sequence shown here is derived from an EMBL/GenBank/DDBJ whole genome shotgun (WGS) entry which is preliminary data.</text>
</comment>
<dbReference type="EMBL" id="CADEBD010000287">
    <property type="protein sequence ID" value="CAB3230179.1"/>
    <property type="molecule type" value="Genomic_DNA"/>
</dbReference>
<dbReference type="OrthoDB" id="6375466at2759"/>
<accession>A0A8S0ZB97</accession>
<evidence type="ECO:0000313" key="3">
    <source>
        <dbReference type="Proteomes" id="UP000494256"/>
    </source>
</evidence>
<reference evidence="2 3" key="1">
    <citation type="submission" date="2020-04" db="EMBL/GenBank/DDBJ databases">
        <authorList>
            <person name="Wallbank WR R."/>
            <person name="Pardo Diaz C."/>
            <person name="Kozak K."/>
            <person name="Martin S."/>
            <person name="Jiggins C."/>
            <person name="Moest M."/>
            <person name="Warren A I."/>
            <person name="Byers J.R.P. K."/>
            <person name="Montejo-Kovacevich G."/>
            <person name="Yen C E."/>
        </authorList>
    </citation>
    <scope>NUCLEOTIDE SEQUENCE [LARGE SCALE GENOMIC DNA]</scope>
</reference>
<evidence type="ECO:0000256" key="1">
    <source>
        <dbReference type="SAM" id="Phobius"/>
    </source>
</evidence>
<name>A0A8S0ZB97_ARCPL</name>
<sequence>MSIALGSRNINWFIRKISEAKTYIFYCILTFIRLIFILSVVSGKKEMVSLEINIPSFVNSIFGIDPSLKIFRATVGSNKDHNVGNDLAIAVTTSNRTDSNGDKLHTRATADHNLLKMNIVGANDAAAALQEMVQPFAGMAPQYVMDTLQSFARRSSPKTKPRVEMAPGTYKSEIVTYPPNFFEKKLKFLLELQKKKDEKEQKEKQNG</sequence>
<dbReference type="AlphaFoldDB" id="A0A8S0ZB97"/>
<keyword evidence="1" id="KW-1133">Transmembrane helix</keyword>
<evidence type="ECO:0000313" key="2">
    <source>
        <dbReference type="EMBL" id="CAB3230179.1"/>
    </source>
</evidence>
<dbReference type="Proteomes" id="UP000494256">
    <property type="component" value="Unassembled WGS sequence"/>
</dbReference>
<protein>
    <submittedName>
        <fullName evidence="2">Uncharacterized protein</fullName>
    </submittedName>
</protein>